<protein>
    <recommendedName>
        <fullName evidence="2">Xylulose kinase-1</fullName>
    </recommendedName>
</protein>
<accession>A0A6L2J2M7</accession>
<reference evidence="1" key="1">
    <citation type="journal article" date="2019" name="Sci. Rep.">
        <title>Draft genome of Tanacetum cinerariifolium, the natural source of mosquito coil.</title>
        <authorList>
            <person name="Yamashiro T."/>
            <person name="Shiraishi A."/>
            <person name="Satake H."/>
            <person name="Nakayama K."/>
        </authorList>
    </citation>
    <scope>NUCLEOTIDE SEQUENCE</scope>
</reference>
<dbReference type="AlphaFoldDB" id="A0A6L2J2M7"/>
<name>A0A6L2J2M7_TANCI</name>
<comment type="caution">
    <text evidence="1">The sequence shown here is derived from an EMBL/GenBank/DDBJ whole genome shotgun (WGS) entry which is preliminary data.</text>
</comment>
<evidence type="ECO:0000313" key="1">
    <source>
        <dbReference type="EMBL" id="GEU30215.1"/>
    </source>
</evidence>
<organism evidence="1">
    <name type="scientific">Tanacetum cinerariifolium</name>
    <name type="common">Dalmatian daisy</name>
    <name type="synonym">Chrysanthemum cinerariifolium</name>
    <dbReference type="NCBI Taxonomy" id="118510"/>
    <lineage>
        <taxon>Eukaryota</taxon>
        <taxon>Viridiplantae</taxon>
        <taxon>Streptophyta</taxon>
        <taxon>Embryophyta</taxon>
        <taxon>Tracheophyta</taxon>
        <taxon>Spermatophyta</taxon>
        <taxon>Magnoliopsida</taxon>
        <taxon>eudicotyledons</taxon>
        <taxon>Gunneridae</taxon>
        <taxon>Pentapetalae</taxon>
        <taxon>asterids</taxon>
        <taxon>campanulids</taxon>
        <taxon>Asterales</taxon>
        <taxon>Asteraceae</taxon>
        <taxon>Asteroideae</taxon>
        <taxon>Anthemideae</taxon>
        <taxon>Anthemidinae</taxon>
        <taxon>Tanacetum</taxon>
    </lineage>
</organism>
<evidence type="ECO:0008006" key="2">
    <source>
        <dbReference type="Google" id="ProtNLM"/>
    </source>
</evidence>
<proteinExistence type="predicted"/>
<gene>
    <name evidence="1" type="ORF">Tci_002193</name>
</gene>
<dbReference type="EMBL" id="BKCJ010000138">
    <property type="protein sequence ID" value="GEU30215.1"/>
    <property type="molecule type" value="Genomic_DNA"/>
</dbReference>
<sequence>MVNPTIYVSCIKQFWATVVIKKANDVVKLQALIKRKKVVITEDGIRQDLHLDDADGVECLPNEKIFAELARMGYEKPPPKLTFYKAFFSAQWKFFHTLFQYVSAKRTVWNEFSCSMASAVICLATEQDEIAQALEILKLKKRVKKLEKKRRSKSFGLKRLRKVGGKIAKIDGDEDISLVDMETQVDLGAELQGRKDDDNVASKDVNAAEPTVCDDKKYDNKQESIDWNAIAEQIQEKHFDNIKKYQSLKRKPVSIAQARKNMIIYLKNMVRYKMEHFRGMTYDKESFKKLKAIKVSGSESTHDTPTNDLKKISEEDVKNMLEIVPISEFKVDALQVKYPLIDWEIHFEGSRSYWKIIRVGGITEAYQIFKDMLKGFDREDLDVLWRLVKEKFSSKMPTEDKEKALWVELTRLFEPNKDDVFWKLQIYMHDPLTWKLYTNYGVHHVSSIKRHDIFMLTEKDYPLSNDVMIMMLRAKL</sequence>